<dbReference type="SMART" id="SM00388">
    <property type="entry name" value="HisKA"/>
    <property type="match status" value="1"/>
</dbReference>
<dbReference type="CDD" id="cd06225">
    <property type="entry name" value="HAMP"/>
    <property type="match status" value="1"/>
</dbReference>
<feature type="domain" description="HAMP" evidence="13">
    <location>
        <begin position="173"/>
        <end position="226"/>
    </location>
</feature>
<dbReference type="Pfam" id="PF00512">
    <property type="entry name" value="HisKA"/>
    <property type="match status" value="1"/>
</dbReference>
<dbReference type="FunFam" id="1.10.287.130:FF:000001">
    <property type="entry name" value="Two-component sensor histidine kinase"/>
    <property type="match status" value="1"/>
</dbReference>
<keyword evidence="9" id="KW-0902">Two-component regulatory system</keyword>
<evidence type="ECO:0000256" key="1">
    <source>
        <dbReference type="ARBA" id="ARBA00000085"/>
    </source>
</evidence>
<evidence type="ECO:0000313" key="14">
    <source>
        <dbReference type="EMBL" id="CAB4757114.1"/>
    </source>
</evidence>
<evidence type="ECO:0000256" key="8">
    <source>
        <dbReference type="ARBA" id="ARBA00022989"/>
    </source>
</evidence>
<dbReference type="GO" id="GO:0000155">
    <property type="term" value="F:phosphorelay sensor kinase activity"/>
    <property type="evidence" value="ECO:0007669"/>
    <property type="project" value="InterPro"/>
</dbReference>
<gene>
    <name evidence="14" type="ORF">UFOPK2809_01203</name>
</gene>
<comment type="catalytic activity">
    <reaction evidence="1">
        <text>ATP + protein L-histidine = ADP + protein N-phospho-L-histidine.</text>
        <dbReference type="EC" id="2.7.13.3"/>
    </reaction>
</comment>
<proteinExistence type="predicted"/>
<dbReference type="PROSITE" id="PS50109">
    <property type="entry name" value="HIS_KIN"/>
    <property type="match status" value="1"/>
</dbReference>
<dbReference type="EC" id="2.7.13.3" evidence="3"/>
<evidence type="ECO:0000259" key="12">
    <source>
        <dbReference type="PROSITE" id="PS50109"/>
    </source>
</evidence>
<dbReference type="InterPro" id="IPR036097">
    <property type="entry name" value="HisK_dim/P_sf"/>
</dbReference>
<accession>A0A6J6UDB1</accession>
<dbReference type="AlphaFoldDB" id="A0A6J6UDB1"/>
<feature type="transmembrane region" description="Helical" evidence="11">
    <location>
        <begin position="149"/>
        <end position="172"/>
    </location>
</feature>
<dbReference type="Gene3D" id="1.10.287.130">
    <property type="match status" value="1"/>
</dbReference>
<organism evidence="14">
    <name type="scientific">freshwater metagenome</name>
    <dbReference type="NCBI Taxonomy" id="449393"/>
    <lineage>
        <taxon>unclassified sequences</taxon>
        <taxon>metagenomes</taxon>
        <taxon>ecological metagenomes</taxon>
    </lineage>
</organism>
<comment type="subcellular location">
    <subcellularLocation>
        <location evidence="2">Membrane</location>
    </subcellularLocation>
</comment>
<dbReference type="PANTHER" id="PTHR45436:SF5">
    <property type="entry name" value="SENSOR HISTIDINE KINASE TRCS"/>
    <property type="match status" value="1"/>
</dbReference>
<dbReference type="SUPFAM" id="SSF55874">
    <property type="entry name" value="ATPase domain of HSP90 chaperone/DNA topoisomerase II/histidine kinase"/>
    <property type="match status" value="1"/>
</dbReference>
<dbReference type="Gene3D" id="3.30.565.10">
    <property type="entry name" value="Histidine kinase-like ATPase, C-terminal domain"/>
    <property type="match status" value="1"/>
</dbReference>
<dbReference type="Pfam" id="PF00672">
    <property type="entry name" value="HAMP"/>
    <property type="match status" value="1"/>
</dbReference>
<dbReference type="PROSITE" id="PS50885">
    <property type="entry name" value="HAMP"/>
    <property type="match status" value="1"/>
</dbReference>
<evidence type="ECO:0000256" key="4">
    <source>
        <dbReference type="ARBA" id="ARBA00022553"/>
    </source>
</evidence>
<dbReference type="PRINTS" id="PR00344">
    <property type="entry name" value="BCTRLSENSOR"/>
</dbReference>
<dbReference type="SMART" id="SM00387">
    <property type="entry name" value="HATPase_c"/>
    <property type="match status" value="1"/>
</dbReference>
<evidence type="ECO:0000256" key="5">
    <source>
        <dbReference type="ARBA" id="ARBA00022679"/>
    </source>
</evidence>
<dbReference type="SUPFAM" id="SSF158472">
    <property type="entry name" value="HAMP domain-like"/>
    <property type="match status" value="1"/>
</dbReference>
<dbReference type="CDD" id="cd00082">
    <property type="entry name" value="HisKA"/>
    <property type="match status" value="1"/>
</dbReference>
<dbReference type="SMART" id="SM00304">
    <property type="entry name" value="HAMP"/>
    <property type="match status" value="1"/>
</dbReference>
<evidence type="ECO:0000256" key="11">
    <source>
        <dbReference type="SAM" id="Phobius"/>
    </source>
</evidence>
<evidence type="ECO:0000256" key="7">
    <source>
        <dbReference type="ARBA" id="ARBA00022777"/>
    </source>
</evidence>
<keyword evidence="8 11" id="KW-1133">Transmembrane helix</keyword>
<keyword evidence="10 11" id="KW-0472">Membrane</keyword>
<feature type="domain" description="Histidine kinase" evidence="12">
    <location>
        <begin position="241"/>
        <end position="453"/>
    </location>
</feature>
<dbReference type="InterPro" id="IPR003660">
    <property type="entry name" value="HAMP_dom"/>
</dbReference>
<dbReference type="Gene3D" id="6.10.340.10">
    <property type="match status" value="1"/>
</dbReference>
<dbReference type="PANTHER" id="PTHR45436">
    <property type="entry name" value="SENSOR HISTIDINE KINASE YKOH"/>
    <property type="match status" value="1"/>
</dbReference>
<keyword evidence="6 11" id="KW-0812">Transmembrane</keyword>
<evidence type="ECO:0000256" key="2">
    <source>
        <dbReference type="ARBA" id="ARBA00004370"/>
    </source>
</evidence>
<dbReference type="EMBL" id="CAEZZA010000184">
    <property type="protein sequence ID" value="CAB4757114.1"/>
    <property type="molecule type" value="Genomic_DNA"/>
</dbReference>
<dbReference type="InterPro" id="IPR050428">
    <property type="entry name" value="TCS_sensor_his_kinase"/>
</dbReference>
<evidence type="ECO:0000256" key="3">
    <source>
        <dbReference type="ARBA" id="ARBA00012438"/>
    </source>
</evidence>
<protein>
    <recommendedName>
        <fullName evidence="3">histidine kinase</fullName>
        <ecNumber evidence="3">2.7.13.3</ecNumber>
    </recommendedName>
</protein>
<evidence type="ECO:0000256" key="6">
    <source>
        <dbReference type="ARBA" id="ARBA00022692"/>
    </source>
</evidence>
<dbReference type="InterPro" id="IPR004358">
    <property type="entry name" value="Sig_transdc_His_kin-like_C"/>
</dbReference>
<keyword evidence="4" id="KW-0597">Phosphoprotein</keyword>
<dbReference type="Pfam" id="PF02518">
    <property type="entry name" value="HATPase_c"/>
    <property type="match status" value="1"/>
</dbReference>
<evidence type="ECO:0000256" key="10">
    <source>
        <dbReference type="ARBA" id="ARBA00023136"/>
    </source>
</evidence>
<evidence type="ECO:0000256" key="9">
    <source>
        <dbReference type="ARBA" id="ARBA00023012"/>
    </source>
</evidence>
<dbReference type="InterPro" id="IPR003594">
    <property type="entry name" value="HATPase_dom"/>
</dbReference>
<name>A0A6J6UDB1_9ZZZZ</name>
<sequence length="453" mass="48592">MSLRSRITILTALLILFSSAILGAFVYFTASSIQYQTIDNSLRSAVADARIQGLSDNPRPAQADSYSQIAIGRVNRDNTITVLRQAGYSSDPLPFPTLTAAQLAQSQQTAITVPGDVTYRVVSRQPDPRRAMAVAATPLTDVESNLKQLAISIIAAVALVTIIGALTSWAVVRKFFRPVDAMVDSAQAIAQGDTKRRVPTAQPGTELGELSVALNAMIGALTESITRVEASEVQLRKFVSNASHEIRTPLTVIRGYVELLQNESPDASDLQARALTRIATESHRLEGLVTQLLVLENMDALAQQEFAAFDLAQIVRDFFEDLTALNPGRPILLDVDSCFINGEPNAWRQLVSNLVQNISRHTPPDGAVEVHLSQLGGETVLTVDDSGPGIPIGQREAVLQRFTRLDETPSTSSGGFGLGMSIIGAVIAAHSGRLELLDSPLGGLQVRITIPAS</sequence>
<dbReference type="InterPro" id="IPR003661">
    <property type="entry name" value="HisK_dim/P_dom"/>
</dbReference>
<reference evidence="14" key="1">
    <citation type="submission" date="2020-05" db="EMBL/GenBank/DDBJ databases">
        <authorList>
            <person name="Chiriac C."/>
            <person name="Salcher M."/>
            <person name="Ghai R."/>
            <person name="Kavagutti S V."/>
        </authorList>
    </citation>
    <scope>NUCLEOTIDE SEQUENCE</scope>
</reference>
<keyword evidence="5" id="KW-0808">Transferase</keyword>
<dbReference type="InterPro" id="IPR036890">
    <property type="entry name" value="HATPase_C_sf"/>
</dbReference>
<keyword evidence="7" id="KW-0418">Kinase</keyword>
<evidence type="ECO:0000259" key="13">
    <source>
        <dbReference type="PROSITE" id="PS50885"/>
    </source>
</evidence>
<dbReference type="GO" id="GO:0005886">
    <property type="term" value="C:plasma membrane"/>
    <property type="evidence" value="ECO:0007669"/>
    <property type="project" value="TreeGrafter"/>
</dbReference>
<dbReference type="SUPFAM" id="SSF47384">
    <property type="entry name" value="Homodimeric domain of signal transducing histidine kinase"/>
    <property type="match status" value="1"/>
</dbReference>
<dbReference type="InterPro" id="IPR005467">
    <property type="entry name" value="His_kinase_dom"/>
</dbReference>